<gene>
    <name evidence="5" type="ORF">EGYM00392_LOCUS1937</name>
</gene>
<dbReference type="AlphaFoldDB" id="A0A7S1N130"/>
<keyword evidence="1" id="KW-0677">Repeat</keyword>
<evidence type="ECO:0000256" key="3">
    <source>
        <dbReference type="PROSITE-ProRule" id="PRU00104"/>
    </source>
</evidence>
<evidence type="ECO:0000256" key="1">
    <source>
        <dbReference type="ARBA" id="ARBA00022737"/>
    </source>
</evidence>
<evidence type="ECO:0000256" key="2">
    <source>
        <dbReference type="ARBA" id="ARBA00022786"/>
    </source>
</evidence>
<organism evidence="5">
    <name type="scientific">Eutreptiella gymnastica</name>
    <dbReference type="NCBI Taxonomy" id="73025"/>
    <lineage>
        <taxon>Eukaryota</taxon>
        <taxon>Discoba</taxon>
        <taxon>Euglenozoa</taxon>
        <taxon>Euglenida</taxon>
        <taxon>Spirocuta</taxon>
        <taxon>Euglenophyceae</taxon>
        <taxon>Eutreptiales</taxon>
        <taxon>Eutreptiaceae</taxon>
        <taxon>Eutreptiella</taxon>
    </lineage>
</organism>
<dbReference type="PANTHER" id="PTHR45622">
    <property type="entry name" value="UBIQUITIN-PROTEIN LIGASE E3A-RELATED"/>
    <property type="match status" value="1"/>
</dbReference>
<sequence>MLPFLQDGCSQSVEGGEGHGPRKEFFDLAAAEMYREFEAMVDVGDAVVDVSQGSALVTLLPKRSEAWDHELGYLAIGTRLSIKHVSESASFTGVIVEVTRSKKHTWTLRLNSVAPFTASNLPFGYQKAAFPLFRTDPTWASTSSYCWFNPGMQPWAHELVPHETFSDDRPTLGKMFSLAGWLAAQAIANGVVLPLPLPVAFFRFLMTPVGEFHITEAEICEIDPQTVQTIQQVRGMAIEEFRDMLELEDLDPTTTKEDWIRQNITDIFMSEVIVKAMACFQEAFFKCGLRQSYIFRQLQPEDLQAIVVGRPDDSVSDFQLQAEFRIIPEAEFDQYPHNRMFLETLFDVMEHPHEAGAAQDASQLKRLLLKFITGRARLPARKGEEVIRLELPYTAMTSQAYDSIVHRLPQAHTCNNTLEIPNYCEALLFSTTSWWFRNKKWQVEPQNMNHVMVTDWDRESILNLLPEEERSRLQGDLRAWICGKLVMAIANANSYDLDEMPATSDFDIPSQPPSVPGLPSLPSISIHSEASARALARSSIVQLPSADWLLPGVRGSGSQTDSARRLSPNLPAVALDDLPPPGVLESANNDLEDEVPLLSSHPSRLRPLFSRGGFNAGL</sequence>
<name>A0A7S1N130_9EUGL</name>
<dbReference type="Gene3D" id="3.30.2410.10">
    <property type="entry name" value="Hect, E3 ligase catalytic domain"/>
    <property type="match status" value="1"/>
</dbReference>
<keyword evidence="2 3" id="KW-0833">Ubl conjugation pathway</keyword>
<feature type="active site" description="Glycyl thioester intermediate" evidence="3">
    <location>
        <position position="414"/>
    </location>
</feature>
<dbReference type="PANTHER" id="PTHR45622:SF58">
    <property type="entry name" value="REGULATOR OF CHROMOSOME CONDENSATION DOMAIN-CONTAINING PROTEIN"/>
    <property type="match status" value="1"/>
</dbReference>
<dbReference type="InterPro" id="IPR000569">
    <property type="entry name" value="HECT_dom"/>
</dbReference>
<dbReference type="PROSITE" id="PS50237">
    <property type="entry name" value="HECT"/>
    <property type="match status" value="1"/>
</dbReference>
<protein>
    <recommendedName>
        <fullName evidence="4">HECT domain-containing protein</fullName>
    </recommendedName>
</protein>
<dbReference type="SUPFAM" id="SSF56204">
    <property type="entry name" value="Hect, E3 ligase catalytic domain"/>
    <property type="match status" value="1"/>
</dbReference>
<evidence type="ECO:0000259" key="4">
    <source>
        <dbReference type="PROSITE" id="PS50237"/>
    </source>
</evidence>
<accession>A0A7S1N130</accession>
<evidence type="ECO:0000313" key="5">
    <source>
        <dbReference type="EMBL" id="CAD8990894.1"/>
    </source>
</evidence>
<reference evidence="5" key="1">
    <citation type="submission" date="2021-01" db="EMBL/GenBank/DDBJ databases">
        <authorList>
            <person name="Corre E."/>
            <person name="Pelletier E."/>
            <person name="Niang G."/>
            <person name="Scheremetjew M."/>
            <person name="Finn R."/>
            <person name="Kale V."/>
            <person name="Holt S."/>
            <person name="Cochrane G."/>
            <person name="Meng A."/>
            <person name="Brown T."/>
            <person name="Cohen L."/>
        </authorList>
    </citation>
    <scope>NUCLEOTIDE SEQUENCE</scope>
    <source>
        <strain evidence="5">NIES-381</strain>
    </source>
</reference>
<dbReference type="InterPro" id="IPR051709">
    <property type="entry name" value="Ub-ligase/GTPase-reg"/>
</dbReference>
<feature type="domain" description="HECT" evidence="4">
    <location>
        <begin position="264"/>
        <end position="423"/>
    </location>
</feature>
<dbReference type="Gene3D" id="3.90.1750.10">
    <property type="entry name" value="Hect, E3 ligase catalytic domains"/>
    <property type="match status" value="1"/>
</dbReference>
<dbReference type="GO" id="GO:0004842">
    <property type="term" value="F:ubiquitin-protein transferase activity"/>
    <property type="evidence" value="ECO:0007669"/>
    <property type="project" value="InterPro"/>
</dbReference>
<dbReference type="Pfam" id="PF00632">
    <property type="entry name" value="HECT"/>
    <property type="match status" value="1"/>
</dbReference>
<proteinExistence type="predicted"/>
<dbReference type="InterPro" id="IPR035983">
    <property type="entry name" value="Hect_E3_ubiquitin_ligase"/>
</dbReference>
<dbReference type="EMBL" id="HBGA01005578">
    <property type="protein sequence ID" value="CAD8990894.1"/>
    <property type="molecule type" value="Transcribed_RNA"/>
</dbReference>